<feature type="transmembrane region" description="Helical" evidence="7">
    <location>
        <begin position="114"/>
        <end position="133"/>
    </location>
</feature>
<evidence type="ECO:0000256" key="2">
    <source>
        <dbReference type="ARBA" id="ARBA00007430"/>
    </source>
</evidence>
<accession>A0A6G8IFA7</accession>
<feature type="transmembrane region" description="Helical" evidence="7">
    <location>
        <begin position="12"/>
        <end position="32"/>
    </location>
</feature>
<reference evidence="8 9" key="1">
    <citation type="submission" date="2020-03" db="EMBL/GenBank/DDBJ databases">
        <title>Hydrogenophaga sp. nov. isolated from cyanobacterial mat.</title>
        <authorList>
            <person name="Thorat V."/>
            <person name="Kirdat K."/>
            <person name="Tiwarekar B."/>
            <person name="Costa E.D."/>
            <person name="Yadav A."/>
        </authorList>
    </citation>
    <scope>NUCLEOTIDE SEQUENCE [LARGE SCALE GENOMIC DNA]</scope>
    <source>
        <strain evidence="8 9">BA0156</strain>
    </source>
</reference>
<sequence>MSSVRKKFGIQLIASNAETVGHFALSIVLARLLTPDDIGVYSMSAILVAIAHIFRDFGVSSFIKRQKELTPEAIRSALGVVMFTSWSVALLLYLGSSHWAGFFGEPRVERVVEVLALGFVFIPFGAIPGAILVRNLEVVRTAKAGLASLAVYITASVVLAWQGAGYMTMAWANLIHILAHCVAIRWVSLDRAPIIPSLKGWSHIANFGVGTIMTSSLRALDNAIPDVMLGRLSTPAAVGLFSRANSTVNIASSALMPAVNYFALPYLARLHHRNEDLAAEVCKITSYLATLLLPALALTAILAEPIVLFLYGAQWLPSAAAIPWLCVATGMGVLFFFTQPALTGIGKPYLAGLPMAALIAIKVGVAWWLFDGTLARFAQSLMLGQFIALPVVVWVNRRFLHIGVRQWLRSVLPVLLMTALTVAAALLVEWLLPPMPPLLHIVALGLPSLAVWVAATVALRLPLGVEVTAMLARRKAPKA</sequence>
<evidence type="ECO:0000313" key="9">
    <source>
        <dbReference type="Proteomes" id="UP000503162"/>
    </source>
</evidence>
<feature type="transmembrane region" description="Helical" evidence="7">
    <location>
        <begin position="438"/>
        <end position="463"/>
    </location>
</feature>
<feature type="transmembrane region" description="Helical" evidence="7">
    <location>
        <begin position="38"/>
        <end position="55"/>
    </location>
</feature>
<proteinExistence type="inferred from homology"/>
<dbReference type="KEGG" id="hcz:G9Q37_06855"/>
<dbReference type="Proteomes" id="UP000503162">
    <property type="component" value="Chromosome"/>
</dbReference>
<keyword evidence="5 7" id="KW-1133">Transmembrane helix</keyword>
<keyword evidence="9" id="KW-1185">Reference proteome</keyword>
<protein>
    <submittedName>
        <fullName evidence="8">Oligosaccharide flippase family protein</fullName>
    </submittedName>
</protein>
<feature type="transmembrane region" description="Helical" evidence="7">
    <location>
        <begin position="76"/>
        <end position="94"/>
    </location>
</feature>
<feature type="transmembrane region" description="Helical" evidence="7">
    <location>
        <begin position="407"/>
        <end position="432"/>
    </location>
</feature>
<feature type="transmembrane region" description="Helical" evidence="7">
    <location>
        <begin position="170"/>
        <end position="188"/>
    </location>
</feature>
<keyword evidence="4 7" id="KW-0812">Transmembrane</keyword>
<dbReference type="EMBL" id="CP049989">
    <property type="protein sequence ID" value="QIM51877.1"/>
    <property type="molecule type" value="Genomic_DNA"/>
</dbReference>
<comment type="similarity">
    <text evidence="2">Belongs to the polysaccharide synthase family.</text>
</comment>
<dbReference type="Pfam" id="PF13440">
    <property type="entry name" value="Polysacc_synt_3"/>
    <property type="match status" value="1"/>
</dbReference>
<evidence type="ECO:0000313" key="8">
    <source>
        <dbReference type="EMBL" id="QIM51877.1"/>
    </source>
</evidence>
<feature type="transmembrane region" description="Helical" evidence="7">
    <location>
        <begin position="376"/>
        <end position="395"/>
    </location>
</feature>
<dbReference type="PANTHER" id="PTHR30250">
    <property type="entry name" value="PST FAMILY PREDICTED COLANIC ACID TRANSPORTER"/>
    <property type="match status" value="1"/>
</dbReference>
<gene>
    <name evidence="8" type="ORF">G9Q37_06855</name>
</gene>
<evidence type="ECO:0000256" key="7">
    <source>
        <dbReference type="SAM" id="Phobius"/>
    </source>
</evidence>
<evidence type="ECO:0000256" key="4">
    <source>
        <dbReference type="ARBA" id="ARBA00022692"/>
    </source>
</evidence>
<dbReference type="AlphaFoldDB" id="A0A6G8IFA7"/>
<dbReference type="InterPro" id="IPR050833">
    <property type="entry name" value="Poly_Biosynth_Transport"/>
</dbReference>
<organism evidence="8 9">
    <name type="scientific">Hydrogenophaga crocea</name>
    <dbReference type="NCBI Taxonomy" id="2716225"/>
    <lineage>
        <taxon>Bacteria</taxon>
        <taxon>Pseudomonadati</taxon>
        <taxon>Pseudomonadota</taxon>
        <taxon>Betaproteobacteria</taxon>
        <taxon>Burkholderiales</taxon>
        <taxon>Comamonadaceae</taxon>
        <taxon>Hydrogenophaga</taxon>
    </lineage>
</organism>
<keyword evidence="6 7" id="KW-0472">Membrane</keyword>
<evidence type="ECO:0000256" key="1">
    <source>
        <dbReference type="ARBA" id="ARBA00004651"/>
    </source>
</evidence>
<keyword evidence="3" id="KW-1003">Cell membrane</keyword>
<evidence type="ECO:0000256" key="6">
    <source>
        <dbReference type="ARBA" id="ARBA00023136"/>
    </source>
</evidence>
<dbReference type="GO" id="GO:0005886">
    <property type="term" value="C:plasma membrane"/>
    <property type="evidence" value="ECO:0007669"/>
    <property type="project" value="UniProtKB-SubCell"/>
</dbReference>
<feature type="transmembrane region" description="Helical" evidence="7">
    <location>
        <begin position="145"/>
        <end position="164"/>
    </location>
</feature>
<evidence type="ECO:0000256" key="5">
    <source>
        <dbReference type="ARBA" id="ARBA00022989"/>
    </source>
</evidence>
<evidence type="ECO:0000256" key="3">
    <source>
        <dbReference type="ARBA" id="ARBA00022475"/>
    </source>
</evidence>
<feature type="transmembrane region" description="Helical" evidence="7">
    <location>
        <begin position="284"/>
        <end position="303"/>
    </location>
</feature>
<feature type="transmembrane region" description="Helical" evidence="7">
    <location>
        <begin position="349"/>
        <end position="370"/>
    </location>
</feature>
<dbReference type="RefSeq" id="WP_166226429.1">
    <property type="nucleotide sequence ID" value="NZ_CP049989.1"/>
</dbReference>
<dbReference type="PANTHER" id="PTHR30250:SF10">
    <property type="entry name" value="LIPOPOLYSACCHARIDE BIOSYNTHESIS PROTEIN WZXC"/>
    <property type="match status" value="1"/>
</dbReference>
<feature type="transmembrane region" description="Helical" evidence="7">
    <location>
        <begin position="315"/>
        <end position="337"/>
    </location>
</feature>
<comment type="subcellular location">
    <subcellularLocation>
        <location evidence="1">Cell membrane</location>
        <topology evidence="1">Multi-pass membrane protein</topology>
    </subcellularLocation>
</comment>
<name>A0A6G8IFA7_9BURK</name>